<dbReference type="PROSITE" id="PS00658">
    <property type="entry name" value="FORK_HEAD_2"/>
    <property type="match status" value="1"/>
</dbReference>
<protein>
    <recommendedName>
        <fullName evidence="8">Fork-head domain-containing protein</fullName>
    </recommendedName>
</protein>
<dbReference type="Proteomes" id="UP000008144">
    <property type="component" value="Chromosome 8"/>
</dbReference>
<dbReference type="Ensembl" id="ENSCINT00000024574.2">
    <property type="protein sequence ID" value="ENSCINP00000024328.2"/>
    <property type="gene ID" value="ENSCING00000013204.2"/>
</dbReference>
<comment type="subcellular location">
    <subcellularLocation>
        <location evidence="1 6">Nucleus</location>
    </subcellularLocation>
</comment>
<feature type="DNA-binding region" description="Fork-head" evidence="6">
    <location>
        <begin position="258"/>
        <end position="352"/>
    </location>
</feature>
<sequence>MVYDQPLCSFPTVADDAARQFKNFFNLTEDNFEPVKEAKYFSSNCGFTDIKTERTFLSPEINQPPLYNDDVQSEQTSKRIRNEGLASYNKKLTEGFEQSDTYYYGSMMSSIPTHHHHHGATQQDILEGSGSGPAGTGSMYDNFYNQNAIAAQAAAAARGPHAASAGHHHYPSALDYPTAAGASNPYLWLNAAAAGTATMGAGSNPYNPATSYMQSATYGAAAAAAAAGQRQFFGAPGFSSDFAWLSLSSQSELFKMVRPPYSYSALIAMAIQNSPEKKLTLSQIYQYVAENFPFYKKSRAGWQNSIRHNLSLNDCFKKVARDEDDPGKGNYWSLDPNCEKMFDNGNFRRKRKRRDQNNLLGKDTIERPADFNLPQIPPPISLLNAVQNNQQDGRMVSESPTAVSSQHGSTQNNHHTQHNNAGVAGMDLKHHNANMYQDSSSMLGGMHVKPEIQQQHSVESMESGGHARSPLTPSAQRSPPALGHNMGSGSIMEACSRYGISGNGGGHISSPTPTSPDCTHSGGGYGGSRAAAMAMAHSQQIHNPYGSGSRSSITSPHGAHCMPNPFNFSVNNLIQRNYPKI</sequence>
<evidence type="ECO:0000256" key="1">
    <source>
        <dbReference type="ARBA" id="ARBA00004123"/>
    </source>
</evidence>
<evidence type="ECO:0000256" key="5">
    <source>
        <dbReference type="ARBA" id="ARBA00023242"/>
    </source>
</evidence>
<dbReference type="InterPro" id="IPR001766">
    <property type="entry name" value="Fork_head_dom"/>
</dbReference>
<dbReference type="FunFam" id="1.10.10.10:FF:000016">
    <property type="entry name" value="Forkhead box protein I1"/>
    <property type="match status" value="1"/>
</dbReference>
<dbReference type="InterPro" id="IPR036390">
    <property type="entry name" value="WH_DNA-bd_sf"/>
</dbReference>
<dbReference type="InterPro" id="IPR018122">
    <property type="entry name" value="TF_fork_head_CS_1"/>
</dbReference>
<dbReference type="Pfam" id="PF00250">
    <property type="entry name" value="Forkhead"/>
    <property type="match status" value="1"/>
</dbReference>
<keyword evidence="3 6" id="KW-0238">DNA-binding</keyword>
<dbReference type="InterPro" id="IPR030456">
    <property type="entry name" value="TF_fork_head_CS_2"/>
</dbReference>
<evidence type="ECO:0000259" key="8">
    <source>
        <dbReference type="PROSITE" id="PS50039"/>
    </source>
</evidence>
<dbReference type="InParanoid" id="F6VT35"/>
<feature type="compositionally biased region" description="Low complexity" evidence="7">
    <location>
        <begin position="410"/>
        <end position="420"/>
    </location>
</feature>
<keyword evidence="5 6" id="KW-0539">Nucleus</keyword>
<reference evidence="9" key="3">
    <citation type="submission" date="2025-08" db="UniProtKB">
        <authorList>
            <consortium name="Ensembl"/>
        </authorList>
    </citation>
    <scope>IDENTIFICATION</scope>
</reference>
<feature type="region of interest" description="Disordered" evidence="7">
    <location>
        <begin position="345"/>
        <end position="376"/>
    </location>
</feature>
<dbReference type="PANTHER" id="PTHR11829:SF384">
    <property type="entry name" value="FORK-HEAD DOMAIN-CONTAINING PROTEIN"/>
    <property type="match status" value="1"/>
</dbReference>
<proteinExistence type="predicted"/>
<keyword evidence="2" id="KW-0805">Transcription regulation</keyword>
<dbReference type="GeneTree" id="ENSGT00940000161176"/>
<reference evidence="9" key="4">
    <citation type="submission" date="2025-09" db="UniProtKB">
        <authorList>
            <consortium name="Ensembl"/>
        </authorList>
    </citation>
    <scope>IDENTIFICATION</scope>
</reference>
<dbReference type="SMART" id="SM00339">
    <property type="entry name" value="FH"/>
    <property type="match status" value="1"/>
</dbReference>
<reference evidence="9" key="2">
    <citation type="journal article" date="2008" name="Genome Biol.">
        <title>Improved genome assembly and evidence-based global gene model set for the chordate Ciona intestinalis: new insight into intron and operon populations.</title>
        <authorList>
            <person name="Satou Y."/>
            <person name="Mineta K."/>
            <person name="Ogasawara M."/>
            <person name="Sasakura Y."/>
            <person name="Shoguchi E."/>
            <person name="Ueno K."/>
            <person name="Yamada L."/>
            <person name="Matsumoto J."/>
            <person name="Wasserscheid J."/>
            <person name="Dewar K."/>
            <person name="Wiley G.B."/>
            <person name="Macmil S.L."/>
            <person name="Roe B.A."/>
            <person name="Zeller R.W."/>
            <person name="Hastings K.E."/>
            <person name="Lemaire P."/>
            <person name="Lindquist E."/>
            <person name="Endo T."/>
            <person name="Hotta K."/>
            <person name="Inaba K."/>
        </authorList>
    </citation>
    <scope>NUCLEOTIDE SEQUENCE [LARGE SCALE GENOMIC DNA]</scope>
    <source>
        <strain evidence="9">wild type</strain>
    </source>
</reference>
<dbReference type="OMA" id="YNQNAIA"/>
<dbReference type="PRINTS" id="PR00053">
    <property type="entry name" value="FORKHEAD"/>
</dbReference>
<accession>F6VT35</accession>
<dbReference type="SUPFAM" id="SSF46785">
    <property type="entry name" value="Winged helix' DNA-binding domain"/>
    <property type="match status" value="1"/>
</dbReference>
<feature type="region of interest" description="Disordered" evidence="7">
    <location>
        <begin position="452"/>
        <end position="486"/>
    </location>
</feature>
<dbReference type="PROSITE" id="PS50039">
    <property type="entry name" value="FORK_HEAD_3"/>
    <property type="match status" value="1"/>
</dbReference>
<evidence type="ECO:0000313" key="10">
    <source>
        <dbReference type="Proteomes" id="UP000008144"/>
    </source>
</evidence>
<evidence type="ECO:0000256" key="3">
    <source>
        <dbReference type="ARBA" id="ARBA00023125"/>
    </source>
</evidence>
<evidence type="ECO:0000256" key="2">
    <source>
        <dbReference type="ARBA" id="ARBA00023015"/>
    </source>
</evidence>
<dbReference type="PROSITE" id="PS00657">
    <property type="entry name" value="FORK_HEAD_1"/>
    <property type="match status" value="1"/>
</dbReference>
<dbReference type="GO" id="GO:0000981">
    <property type="term" value="F:DNA-binding transcription factor activity, RNA polymerase II-specific"/>
    <property type="evidence" value="ECO:0000318"/>
    <property type="project" value="GO_Central"/>
</dbReference>
<evidence type="ECO:0000313" key="9">
    <source>
        <dbReference type="Ensembl" id="ENSCINP00000024328.2"/>
    </source>
</evidence>
<dbReference type="AlphaFoldDB" id="F6VT35"/>
<dbReference type="PANTHER" id="PTHR11829">
    <property type="entry name" value="FORKHEAD BOX PROTEIN"/>
    <property type="match status" value="1"/>
</dbReference>
<feature type="compositionally biased region" description="Polar residues" evidence="7">
    <location>
        <begin position="392"/>
        <end position="409"/>
    </location>
</feature>
<dbReference type="HOGENOM" id="CLU_033635_0_0_1"/>
<keyword evidence="4" id="KW-0804">Transcription</keyword>
<dbReference type="GO" id="GO:0006357">
    <property type="term" value="P:regulation of transcription by RNA polymerase II"/>
    <property type="evidence" value="ECO:0000318"/>
    <property type="project" value="GO_Central"/>
</dbReference>
<dbReference type="GO" id="GO:0005634">
    <property type="term" value="C:nucleus"/>
    <property type="evidence" value="ECO:0007669"/>
    <property type="project" value="UniProtKB-SubCell"/>
</dbReference>
<reference evidence="10" key="1">
    <citation type="journal article" date="2002" name="Science">
        <title>The draft genome of Ciona intestinalis: insights into chordate and vertebrate origins.</title>
        <authorList>
            <person name="Dehal P."/>
            <person name="Satou Y."/>
            <person name="Campbell R.K."/>
            <person name="Chapman J."/>
            <person name="Degnan B."/>
            <person name="De Tomaso A."/>
            <person name="Davidson B."/>
            <person name="Di Gregorio A."/>
            <person name="Gelpke M."/>
            <person name="Goodstein D.M."/>
            <person name="Harafuji N."/>
            <person name="Hastings K.E."/>
            <person name="Ho I."/>
            <person name="Hotta K."/>
            <person name="Huang W."/>
            <person name="Kawashima T."/>
            <person name="Lemaire P."/>
            <person name="Martinez D."/>
            <person name="Meinertzhagen I.A."/>
            <person name="Necula S."/>
            <person name="Nonaka M."/>
            <person name="Putnam N."/>
            <person name="Rash S."/>
            <person name="Saiga H."/>
            <person name="Satake M."/>
            <person name="Terry A."/>
            <person name="Yamada L."/>
            <person name="Wang H.G."/>
            <person name="Awazu S."/>
            <person name="Azumi K."/>
            <person name="Boore J."/>
            <person name="Branno M."/>
            <person name="Chin-Bow S."/>
            <person name="DeSantis R."/>
            <person name="Doyle S."/>
            <person name="Francino P."/>
            <person name="Keys D.N."/>
            <person name="Haga S."/>
            <person name="Hayashi H."/>
            <person name="Hino K."/>
            <person name="Imai K.S."/>
            <person name="Inaba K."/>
            <person name="Kano S."/>
            <person name="Kobayashi K."/>
            <person name="Kobayashi M."/>
            <person name="Lee B.I."/>
            <person name="Makabe K.W."/>
            <person name="Manohar C."/>
            <person name="Matassi G."/>
            <person name="Medina M."/>
            <person name="Mochizuki Y."/>
            <person name="Mount S."/>
            <person name="Morishita T."/>
            <person name="Miura S."/>
            <person name="Nakayama A."/>
            <person name="Nishizaka S."/>
            <person name="Nomoto H."/>
            <person name="Ohta F."/>
            <person name="Oishi K."/>
            <person name="Rigoutsos I."/>
            <person name="Sano M."/>
            <person name="Sasaki A."/>
            <person name="Sasakura Y."/>
            <person name="Shoguchi E."/>
            <person name="Shin-i T."/>
            <person name="Spagnuolo A."/>
            <person name="Stainier D."/>
            <person name="Suzuki M.M."/>
            <person name="Tassy O."/>
            <person name="Takatori N."/>
            <person name="Tokuoka M."/>
            <person name="Yagi K."/>
            <person name="Yoshizaki F."/>
            <person name="Wada S."/>
            <person name="Zhang C."/>
            <person name="Hyatt P.D."/>
            <person name="Larimer F."/>
            <person name="Detter C."/>
            <person name="Doggett N."/>
            <person name="Glavina T."/>
            <person name="Hawkins T."/>
            <person name="Richardson P."/>
            <person name="Lucas S."/>
            <person name="Kohara Y."/>
            <person name="Levine M."/>
            <person name="Satoh N."/>
            <person name="Rokhsar D.S."/>
        </authorList>
    </citation>
    <scope>NUCLEOTIDE SEQUENCE [LARGE SCALE GENOMIC DNA]</scope>
</reference>
<keyword evidence="10" id="KW-1185">Reference proteome</keyword>
<dbReference type="GO" id="GO:0030154">
    <property type="term" value="P:cell differentiation"/>
    <property type="evidence" value="ECO:0000318"/>
    <property type="project" value="GO_Central"/>
</dbReference>
<dbReference type="STRING" id="7719.ENSCINP00000024328"/>
<evidence type="ECO:0000256" key="6">
    <source>
        <dbReference type="PROSITE-ProRule" id="PRU00089"/>
    </source>
</evidence>
<dbReference type="EMBL" id="EAAA01002694">
    <property type="status" value="NOT_ANNOTATED_CDS"/>
    <property type="molecule type" value="Genomic_DNA"/>
</dbReference>
<feature type="domain" description="Fork-head" evidence="8">
    <location>
        <begin position="258"/>
        <end position="352"/>
    </location>
</feature>
<dbReference type="InterPro" id="IPR036388">
    <property type="entry name" value="WH-like_DNA-bd_sf"/>
</dbReference>
<organism evidence="9 10">
    <name type="scientific">Ciona intestinalis</name>
    <name type="common">Transparent sea squirt</name>
    <name type="synonym">Ascidia intestinalis</name>
    <dbReference type="NCBI Taxonomy" id="7719"/>
    <lineage>
        <taxon>Eukaryota</taxon>
        <taxon>Metazoa</taxon>
        <taxon>Chordata</taxon>
        <taxon>Tunicata</taxon>
        <taxon>Ascidiacea</taxon>
        <taxon>Phlebobranchia</taxon>
        <taxon>Cionidae</taxon>
        <taxon>Ciona</taxon>
    </lineage>
</organism>
<dbReference type="InterPro" id="IPR050211">
    <property type="entry name" value="FOX_domain-containing"/>
</dbReference>
<name>F6VT35_CIOIN</name>
<dbReference type="GO" id="GO:0009653">
    <property type="term" value="P:anatomical structure morphogenesis"/>
    <property type="evidence" value="ECO:0000318"/>
    <property type="project" value="GO_Central"/>
</dbReference>
<dbReference type="Gene3D" id="1.10.10.10">
    <property type="entry name" value="Winged helix-like DNA-binding domain superfamily/Winged helix DNA-binding domain"/>
    <property type="match status" value="1"/>
</dbReference>
<dbReference type="GO" id="GO:0000978">
    <property type="term" value="F:RNA polymerase II cis-regulatory region sequence-specific DNA binding"/>
    <property type="evidence" value="ECO:0000318"/>
    <property type="project" value="GO_Central"/>
</dbReference>
<evidence type="ECO:0000256" key="7">
    <source>
        <dbReference type="SAM" id="MobiDB-lite"/>
    </source>
</evidence>
<evidence type="ECO:0000256" key="4">
    <source>
        <dbReference type="ARBA" id="ARBA00023163"/>
    </source>
</evidence>
<feature type="region of interest" description="Disordered" evidence="7">
    <location>
        <begin position="392"/>
        <end position="421"/>
    </location>
</feature>